<accession>A0A1Y6CYT8</accession>
<evidence type="ECO:0000313" key="1">
    <source>
        <dbReference type="EMBL" id="SMF93723.1"/>
    </source>
</evidence>
<dbReference type="AlphaFoldDB" id="A0A1Y6CYT8"/>
<name>A0A1Y6CYT8_9GAMM</name>
<keyword evidence="2" id="KW-1185">Reference proteome</keyword>
<evidence type="ECO:0000313" key="2">
    <source>
        <dbReference type="Proteomes" id="UP000192923"/>
    </source>
</evidence>
<dbReference type="OrthoDB" id="5574067at2"/>
<dbReference type="EMBL" id="FXAM01000001">
    <property type="protein sequence ID" value="SMF93723.1"/>
    <property type="molecule type" value="Genomic_DNA"/>
</dbReference>
<sequence>MLATIETLIRKFHGRIHEAAGFVIAYFDDPAQTQGCALAIATQTHREVEWCGCQLSVLVYGLRG</sequence>
<reference evidence="1 2" key="1">
    <citation type="submission" date="2016-12" db="EMBL/GenBank/DDBJ databases">
        <authorList>
            <person name="Song W.-J."/>
            <person name="Kurnit D.M."/>
        </authorList>
    </citation>
    <scope>NUCLEOTIDE SEQUENCE [LARGE SCALE GENOMIC DNA]</scope>
    <source>
        <strain evidence="1 2">175</strain>
    </source>
</reference>
<dbReference type="STRING" id="1760988.SAMN02949497_1011"/>
<dbReference type="RefSeq" id="WP_085210518.1">
    <property type="nucleotide sequence ID" value="NZ_FXAM01000001.1"/>
</dbReference>
<organism evidence="1 2">
    <name type="scientific">Methylomagnum ishizawai</name>
    <dbReference type="NCBI Taxonomy" id="1760988"/>
    <lineage>
        <taxon>Bacteria</taxon>
        <taxon>Pseudomonadati</taxon>
        <taxon>Pseudomonadota</taxon>
        <taxon>Gammaproteobacteria</taxon>
        <taxon>Methylococcales</taxon>
        <taxon>Methylococcaceae</taxon>
        <taxon>Methylomagnum</taxon>
    </lineage>
</organism>
<proteinExistence type="predicted"/>
<dbReference type="Proteomes" id="UP000192923">
    <property type="component" value="Unassembled WGS sequence"/>
</dbReference>
<protein>
    <submittedName>
        <fullName evidence="1">Uncharacterized protein</fullName>
    </submittedName>
</protein>
<gene>
    <name evidence="1" type="ORF">SAMN02949497_1011</name>
</gene>